<reference evidence="5 6" key="1">
    <citation type="submission" date="2023-11" db="EMBL/GenBank/DDBJ databases">
        <authorList>
            <person name="Hedman E."/>
            <person name="Englund M."/>
            <person name="Stromberg M."/>
            <person name="Nyberg Akerstrom W."/>
            <person name="Nylinder S."/>
            <person name="Jareborg N."/>
            <person name="Kallberg Y."/>
            <person name="Kronander E."/>
        </authorList>
    </citation>
    <scope>NUCLEOTIDE SEQUENCE [LARGE SCALE GENOMIC DNA]</scope>
</reference>
<dbReference type="Pfam" id="PF03184">
    <property type="entry name" value="DDE_1"/>
    <property type="match status" value="1"/>
</dbReference>
<dbReference type="GO" id="GO:0005634">
    <property type="term" value="C:nucleus"/>
    <property type="evidence" value="ECO:0007669"/>
    <property type="project" value="UniProtKB-SubCell"/>
</dbReference>
<dbReference type="InterPro" id="IPR009057">
    <property type="entry name" value="Homeodomain-like_sf"/>
</dbReference>
<evidence type="ECO:0000256" key="1">
    <source>
        <dbReference type="ARBA" id="ARBA00004123"/>
    </source>
</evidence>
<dbReference type="SUPFAM" id="SSF46689">
    <property type="entry name" value="Homeodomain-like"/>
    <property type="match status" value="1"/>
</dbReference>
<evidence type="ECO:0000256" key="2">
    <source>
        <dbReference type="ARBA" id="ARBA00023125"/>
    </source>
</evidence>
<dbReference type="PANTHER" id="PTHR19303:SF74">
    <property type="entry name" value="POGO TRANSPOSABLE ELEMENT WITH KRAB DOMAIN"/>
    <property type="match status" value="1"/>
</dbReference>
<dbReference type="Proteomes" id="UP001314205">
    <property type="component" value="Unassembled WGS sequence"/>
</dbReference>
<proteinExistence type="predicted"/>
<dbReference type="InterPro" id="IPR004875">
    <property type="entry name" value="DDE_SF_endonuclease_dom"/>
</dbReference>
<protein>
    <recommendedName>
        <fullName evidence="4">HTH CENPB-type domain-containing protein</fullName>
    </recommendedName>
</protein>
<dbReference type="GO" id="GO:0003677">
    <property type="term" value="F:DNA binding"/>
    <property type="evidence" value="ECO:0007669"/>
    <property type="project" value="UniProtKB-KW"/>
</dbReference>
<evidence type="ECO:0000313" key="6">
    <source>
        <dbReference type="Proteomes" id="UP001314205"/>
    </source>
</evidence>
<feature type="region of interest" description="Disordered" evidence="3">
    <location>
        <begin position="697"/>
        <end position="726"/>
    </location>
</feature>
<dbReference type="PANTHER" id="PTHR19303">
    <property type="entry name" value="TRANSPOSON"/>
    <property type="match status" value="1"/>
</dbReference>
<dbReference type="AlphaFoldDB" id="A0AAV1LFY2"/>
<dbReference type="PROSITE" id="PS51253">
    <property type="entry name" value="HTH_CENPB"/>
    <property type="match status" value="1"/>
</dbReference>
<dbReference type="Pfam" id="PF03221">
    <property type="entry name" value="HTH_Tnp_Tc5"/>
    <property type="match status" value="1"/>
</dbReference>
<keyword evidence="2" id="KW-0238">DNA-binding</keyword>
<sequence>MPPKKIFFKYNQEDVYKAIEEIQVTGKIRETCRKYNIPHSTIINKLKMRHPLQRKMGPPTILTPQEEKLLCKWINASAKKGFPLKKEQLLDAVQNIIKSDNRPNPFKGKPPGRKWFSGFLKRNPDIAQRHAESINSVRSRVTEEGLRRWHSELKEFLISQDVQDILEDPDRILNCDESGFHITPDSGLVLGPRGMTNFFEIRDKEKESITVLGTFSASGKLKLVLVIYPYDRVPSEITRNFPENWCIGKSPKGWMTSRVFYGYIGNSLIPALHEANIKFPVLLLVDGHRSHISYEVSQLCNDNKIILYALHPNATHIIQPADVSVFRPLKHAWKSNVQKWKLSTGNRVVTRAQFASLLKSSLNAATNEVISNGFRKCGLFPFDADAIDYTKCMSDPSRHDVVDKPAELGIEHLLYFESLMSRKRVAEFRAMKEGQPWVGEESAKELYDVWCKVYKTVTLSETLQSMEKTSNSTVHDLNNAELRNSETDPRSPLSETGPIILDSMLTSHHTKDSVAVNHMVAKTTYDAGIPDSRTLSTSTLVNYPMDQDLLHISPSSSFLNFLETSTRNSVYMTPYNCTPADLSPEPLASGTVPETGVTDLLQRRGIRPSTPMNLPNYFLQKVLETTPLKRQAIITKGLMPETSKSKNSREHFVVMSELFTDQDILFPSTPQQSCPSKVRNDEGATAIAEKSFNSIAASSLKPTSSEEPPAHFSQNPLINESYNQEQQTIPKIRTKRGMPISPAFASALIWPTDSPLKKGGKTKTRKQRFPDAITSPMWNEYWTEKEKEKEEKEKRKLAREEKIRNKENIEISKVKTKALVTKRTKKRVKPSIEYSSEEENTVVTEKRFRKRILARLESDSEGDDIPLVTYKSSSETVDSAGVGSYVIIKYEGEYFPGIVKNIRGDSKEVSTMVLASPTTFKWPEKEDKLWYDKEDIIETIKTPIPMNTRGSFKVEEMAKYLLWV</sequence>
<evidence type="ECO:0000259" key="4">
    <source>
        <dbReference type="PROSITE" id="PS51253"/>
    </source>
</evidence>
<comment type="caution">
    <text evidence="5">The sequence shown here is derived from an EMBL/GenBank/DDBJ whole genome shotgun (WGS) entry which is preliminary data.</text>
</comment>
<name>A0AAV1LFY2_9NEOP</name>
<comment type="subcellular location">
    <subcellularLocation>
        <location evidence="1">Nucleus</location>
    </subcellularLocation>
</comment>
<keyword evidence="6" id="KW-1185">Reference proteome</keyword>
<evidence type="ECO:0000256" key="3">
    <source>
        <dbReference type="SAM" id="MobiDB-lite"/>
    </source>
</evidence>
<accession>A0AAV1LFY2</accession>
<dbReference type="InterPro" id="IPR050863">
    <property type="entry name" value="CenT-Element_Derived"/>
</dbReference>
<evidence type="ECO:0000313" key="5">
    <source>
        <dbReference type="EMBL" id="CAK1594380.1"/>
    </source>
</evidence>
<dbReference type="InterPro" id="IPR036397">
    <property type="entry name" value="RNaseH_sf"/>
</dbReference>
<dbReference type="EMBL" id="CAVLGL010000090">
    <property type="protein sequence ID" value="CAK1594380.1"/>
    <property type="molecule type" value="Genomic_DNA"/>
</dbReference>
<dbReference type="SMART" id="SM00674">
    <property type="entry name" value="CENPB"/>
    <property type="match status" value="1"/>
</dbReference>
<organism evidence="5 6">
    <name type="scientific">Parnassius mnemosyne</name>
    <name type="common">clouded apollo</name>
    <dbReference type="NCBI Taxonomy" id="213953"/>
    <lineage>
        <taxon>Eukaryota</taxon>
        <taxon>Metazoa</taxon>
        <taxon>Ecdysozoa</taxon>
        <taxon>Arthropoda</taxon>
        <taxon>Hexapoda</taxon>
        <taxon>Insecta</taxon>
        <taxon>Pterygota</taxon>
        <taxon>Neoptera</taxon>
        <taxon>Endopterygota</taxon>
        <taxon>Lepidoptera</taxon>
        <taxon>Glossata</taxon>
        <taxon>Ditrysia</taxon>
        <taxon>Papilionoidea</taxon>
        <taxon>Papilionidae</taxon>
        <taxon>Parnassiinae</taxon>
        <taxon>Parnassini</taxon>
        <taxon>Parnassius</taxon>
        <taxon>Driopa</taxon>
    </lineage>
</organism>
<feature type="domain" description="HTH CENPB-type" evidence="4">
    <location>
        <begin position="54"/>
        <end position="129"/>
    </location>
</feature>
<dbReference type="InterPro" id="IPR006600">
    <property type="entry name" value="HTH_CenpB_DNA-bd_dom"/>
</dbReference>
<gene>
    <name evidence="5" type="ORF">PARMNEM_LOCUS14016</name>
</gene>
<dbReference type="Gene3D" id="3.30.420.10">
    <property type="entry name" value="Ribonuclease H-like superfamily/Ribonuclease H"/>
    <property type="match status" value="1"/>
</dbReference>